<dbReference type="Proteomes" id="UP000269154">
    <property type="component" value="Unassembled WGS sequence"/>
</dbReference>
<dbReference type="InterPro" id="IPR019734">
    <property type="entry name" value="TPR_rpt"/>
</dbReference>
<feature type="domain" description="CHAT" evidence="2">
    <location>
        <begin position="606"/>
        <end position="863"/>
    </location>
</feature>
<gene>
    <name evidence="3" type="ORF">D5R40_28625</name>
</gene>
<organism evidence="3 4">
    <name type="scientific">Okeania hirsuta</name>
    <dbReference type="NCBI Taxonomy" id="1458930"/>
    <lineage>
        <taxon>Bacteria</taxon>
        <taxon>Bacillati</taxon>
        <taxon>Cyanobacteriota</taxon>
        <taxon>Cyanophyceae</taxon>
        <taxon>Oscillatoriophycideae</taxon>
        <taxon>Oscillatoriales</taxon>
        <taxon>Microcoleaceae</taxon>
        <taxon>Okeania</taxon>
    </lineage>
</organism>
<evidence type="ECO:0000313" key="4">
    <source>
        <dbReference type="Proteomes" id="UP000269154"/>
    </source>
</evidence>
<evidence type="ECO:0000313" key="3">
    <source>
        <dbReference type="EMBL" id="RQH26083.1"/>
    </source>
</evidence>
<dbReference type="Pfam" id="PF13424">
    <property type="entry name" value="TPR_12"/>
    <property type="match status" value="1"/>
</dbReference>
<dbReference type="AlphaFoldDB" id="A0A3N6PIH6"/>
<dbReference type="InterPro" id="IPR011990">
    <property type="entry name" value="TPR-like_helical_dom_sf"/>
</dbReference>
<dbReference type="InterPro" id="IPR024983">
    <property type="entry name" value="CHAT_dom"/>
</dbReference>
<reference evidence="3 4" key="1">
    <citation type="journal article" date="2018" name="ACS Chem. Biol.">
        <title>Ketoreductase domain dysfunction expands chemodiversity: malyngamide biosynthesis in the cyanobacterium Okeania hirsuta.</title>
        <authorList>
            <person name="Moss N.A."/>
            <person name="Leao T."/>
            <person name="Rankin M."/>
            <person name="McCullough T.M."/>
            <person name="Qu P."/>
            <person name="Korobeynikov A."/>
            <person name="Smith J.L."/>
            <person name="Gerwick L."/>
            <person name="Gerwick W.H."/>
        </authorList>
    </citation>
    <scope>NUCLEOTIDE SEQUENCE [LARGE SCALE GENOMIC DNA]</scope>
    <source>
        <strain evidence="3 4">PAB10Feb10-1</strain>
    </source>
</reference>
<comment type="caution">
    <text evidence="3">The sequence shown here is derived from an EMBL/GenBank/DDBJ whole genome shotgun (WGS) entry which is preliminary data.</text>
</comment>
<dbReference type="SMART" id="SM00028">
    <property type="entry name" value="TPR"/>
    <property type="match status" value="5"/>
</dbReference>
<dbReference type="Gene3D" id="1.25.40.10">
    <property type="entry name" value="Tetratricopeptide repeat domain"/>
    <property type="match status" value="2"/>
</dbReference>
<dbReference type="RefSeq" id="WP_124155530.1">
    <property type="nucleotide sequence ID" value="NZ_CAWOLW010000205.1"/>
</dbReference>
<dbReference type="SUPFAM" id="SSF48452">
    <property type="entry name" value="TPR-like"/>
    <property type="match status" value="3"/>
</dbReference>
<dbReference type="OrthoDB" id="448399at2"/>
<dbReference type="PANTHER" id="PTHR10098">
    <property type="entry name" value="RAPSYN-RELATED"/>
    <property type="match status" value="1"/>
</dbReference>
<protein>
    <submittedName>
        <fullName evidence="3">CHAT domain-containing protein</fullName>
    </submittedName>
</protein>
<evidence type="ECO:0000256" key="1">
    <source>
        <dbReference type="PROSITE-ProRule" id="PRU00339"/>
    </source>
</evidence>
<accession>A0A3N6PIH6</accession>
<sequence>MLKVFLISSAFCLLPSALILGIQVKQVQAVYLNNNLVKKSKINGDVLTQALTISASNLELQAQKLFEKGDFSASIPLLEVAINNYATQGDNYSQIRALRNLGLVYLKLGKWQDAEAALNNCLNLIQQTSNLQKTEKITASVLEVKGQLKLSIGQAEVALDTWKEASQIYEKIDDYLGFTRSGINQAQALQALGLYSQAFKQLTRAKQNLEEQPDTIIKAKALQSLGDVLRGIGQLSESQKVLESSLVIAENLQATEEIAIILISLGNTAILLDNPQAANLFYQRAIQESPIVEIKTQAMLNQLNLSVEQKQYLTATELVTNIDDLLNQLSASQPGIYARINLAQNLIELRKEVFANDSNKPLYPPAKIADYLVTAVQQARSLEDARAESYGLGTLGTLYEHNQQWNEARELTEKALILAQSINAADISYQWEWQLGRILTVTGNTNEAIVAYSQSVKNLQALRSDIVAISSELKFDFRDSVEPIYRELVELLLEPSTPGKKDISQKNLKQARQVIEALQLAELDNFFRNACLDTKPVEVDRVDKNAAIFYTIILRDRLAVILAIPEKPLVYYSTNISRAEVDSKIETMLTALTFPQKRIFIENYLEPAAEIYQWLIYPAEELLRDSQIKTLVFVLEGRLRSIPLASLYNDDSKEYVIQNYNVAIAPSLELIDPKPLARKKLEVLGMGITESRQGFPPLPNVRQELKDIQAQASSEILLNELFTENEANTEVADTPYQVIHIATHGEFSSNVEDTFILTWDDRINVEELRSMIKSGVQQTRPVELLVLSACRTATGDERATLGLAGVAVRAGARSTIASLWYVSDEATAVLMKNLYEQLTDSTITKAEALRRAQRKILRDAQIREVNSEFEHLVKFFVAFSSK</sequence>
<evidence type="ECO:0000259" key="2">
    <source>
        <dbReference type="Pfam" id="PF12770"/>
    </source>
</evidence>
<keyword evidence="1" id="KW-0802">TPR repeat</keyword>
<dbReference type="EMBL" id="RCBY01000283">
    <property type="protein sequence ID" value="RQH26083.1"/>
    <property type="molecule type" value="Genomic_DNA"/>
</dbReference>
<name>A0A3N6PIH6_9CYAN</name>
<dbReference type="PROSITE" id="PS50005">
    <property type="entry name" value="TPR"/>
    <property type="match status" value="1"/>
</dbReference>
<dbReference type="PANTHER" id="PTHR10098:SF112">
    <property type="entry name" value="SLR0380 PROTEIN"/>
    <property type="match status" value="1"/>
</dbReference>
<keyword evidence="4" id="KW-1185">Reference proteome</keyword>
<dbReference type="Pfam" id="PF12770">
    <property type="entry name" value="CHAT"/>
    <property type="match status" value="1"/>
</dbReference>
<proteinExistence type="predicted"/>
<feature type="repeat" description="TPR" evidence="1">
    <location>
        <begin position="95"/>
        <end position="128"/>
    </location>
</feature>